<dbReference type="OrthoDB" id="10265800at2759"/>
<name>A0A1X2HHQ3_SYNRA</name>
<accession>A0A1X2HHQ3</accession>
<dbReference type="InParanoid" id="A0A1X2HHQ3"/>
<keyword evidence="2" id="KW-1185">Reference proteome</keyword>
<evidence type="ECO:0000313" key="2">
    <source>
        <dbReference type="Proteomes" id="UP000242180"/>
    </source>
</evidence>
<gene>
    <name evidence="1" type="ORF">BCR43DRAFT_487742</name>
</gene>
<dbReference type="EMBL" id="MCGN01000003">
    <property type="protein sequence ID" value="ORY98562.1"/>
    <property type="molecule type" value="Genomic_DNA"/>
</dbReference>
<evidence type="ECO:0000313" key="1">
    <source>
        <dbReference type="EMBL" id="ORY98562.1"/>
    </source>
</evidence>
<proteinExistence type="predicted"/>
<reference evidence="1 2" key="1">
    <citation type="submission" date="2016-07" db="EMBL/GenBank/DDBJ databases">
        <title>Pervasive Adenine N6-methylation of Active Genes in Fungi.</title>
        <authorList>
            <consortium name="DOE Joint Genome Institute"/>
            <person name="Mondo S.J."/>
            <person name="Dannebaum R.O."/>
            <person name="Kuo R.C."/>
            <person name="Labutti K."/>
            <person name="Haridas S."/>
            <person name="Kuo A."/>
            <person name="Salamov A."/>
            <person name="Ahrendt S.R."/>
            <person name="Lipzen A."/>
            <person name="Sullivan W."/>
            <person name="Andreopoulos W.B."/>
            <person name="Clum A."/>
            <person name="Lindquist E."/>
            <person name="Daum C."/>
            <person name="Ramamoorthy G.K."/>
            <person name="Gryganskyi A."/>
            <person name="Culley D."/>
            <person name="Magnuson J.K."/>
            <person name="James T.Y."/>
            <person name="O'Malley M.A."/>
            <person name="Stajich J.E."/>
            <person name="Spatafora J.W."/>
            <person name="Visel A."/>
            <person name="Grigoriev I.V."/>
        </authorList>
    </citation>
    <scope>NUCLEOTIDE SEQUENCE [LARGE SCALE GENOMIC DNA]</scope>
    <source>
        <strain evidence="1 2">NRRL 2496</strain>
    </source>
</reference>
<comment type="caution">
    <text evidence="1">The sequence shown here is derived from an EMBL/GenBank/DDBJ whole genome shotgun (WGS) entry which is preliminary data.</text>
</comment>
<organism evidence="1 2">
    <name type="scientific">Syncephalastrum racemosum</name>
    <name type="common">Filamentous fungus</name>
    <dbReference type="NCBI Taxonomy" id="13706"/>
    <lineage>
        <taxon>Eukaryota</taxon>
        <taxon>Fungi</taxon>
        <taxon>Fungi incertae sedis</taxon>
        <taxon>Mucoromycota</taxon>
        <taxon>Mucoromycotina</taxon>
        <taxon>Mucoromycetes</taxon>
        <taxon>Mucorales</taxon>
        <taxon>Syncephalastraceae</taxon>
        <taxon>Syncephalastrum</taxon>
    </lineage>
</organism>
<protein>
    <submittedName>
        <fullName evidence="1">Uncharacterized protein</fullName>
    </submittedName>
</protein>
<sequence length="131" mass="14032">MCRFFPGFYNYMLIGSIGYNQPLSRVDHYCIPSLTVLCLTVLSLLQRNATSSLITSLQFSIMADLALEGNDASGNDLLAINTATAFCGKNYGIGGNPGTDTLANYIEYYNLSALGASVGSHIAEICNANML</sequence>
<dbReference type="AlphaFoldDB" id="A0A1X2HHQ3"/>
<dbReference type="Proteomes" id="UP000242180">
    <property type="component" value="Unassembled WGS sequence"/>
</dbReference>